<evidence type="ECO:0000313" key="3">
    <source>
        <dbReference type="EMBL" id="MCC6069846.1"/>
    </source>
</evidence>
<evidence type="ECO:0000256" key="1">
    <source>
        <dbReference type="ARBA" id="ARBA00010105"/>
    </source>
</evidence>
<evidence type="ECO:0000256" key="2">
    <source>
        <dbReference type="SAM" id="MobiDB-lite"/>
    </source>
</evidence>
<keyword evidence="4" id="KW-1185">Reference proteome</keyword>
<dbReference type="PANTHER" id="PTHR11215">
    <property type="entry name" value="METAL DEPENDENT HYDROLASE - RELATED"/>
    <property type="match status" value="1"/>
</dbReference>
<dbReference type="Proteomes" id="UP001198701">
    <property type="component" value="Unassembled WGS sequence"/>
</dbReference>
<protein>
    <submittedName>
        <fullName evidence="3">MYG1 family protein</fullName>
    </submittedName>
</protein>
<organism evidence="3 4">
    <name type="scientific">Massilia agrisoli</name>
    <dbReference type="NCBI Taxonomy" id="2892444"/>
    <lineage>
        <taxon>Bacteria</taxon>
        <taxon>Pseudomonadati</taxon>
        <taxon>Pseudomonadota</taxon>
        <taxon>Betaproteobacteria</taxon>
        <taxon>Burkholderiales</taxon>
        <taxon>Oxalobacteraceae</taxon>
        <taxon>Telluria group</taxon>
        <taxon>Massilia</taxon>
    </lineage>
</organism>
<dbReference type="PANTHER" id="PTHR11215:SF1">
    <property type="entry name" value="MYG1 EXONUCLEASE"/>
    <property type="match status" value="1"/>
</dbReference>
<proteinExistence type="inferred from homology"/>
<feature type="compositionally biased region" description="Acidic residues" evidence="2">
    <location>
        <begin position="329"/>
        <end position="339"/>
    </location>
</feature>
<dbReference type="EMBL" id="JAJHPV010000004">
    <property type="protein sequence ID" value="MCC6069846.1"/>
    <property type="molecule type" value="Genomic_DNA"/>
</dbReference>
<dbReference type="InterPro" id="IPR003226">
    <property type="entry name" value="MYG1_exonuclease"/>
</dbReference>
<feature type="region of interest" description="Disordered" evidence="2">
    <location>
        <begin position="311"/>
        <end position="339"/>
    </location>
</feature>
<evidence type="ECO:0000313" key="4">
    <source>
        <dbReference type="Proteomes" id="UP001198701"/>
    </source>
</evidence>
<comment type="similarity">
    <text evidence="1">Belongs to the MYG1 family.</text>
</comment>
<dbReference type="Pfam" id="PF03690">
    <property type="entry name" value="MYG1_exonuc"/>
    <property type="match status" value="1"/>
</dbReference>
<reference evidence="3 4" key="1">
    <citation type="submission" date="2021-11" db="EMBL/GenBank/DDBJ databases">
        <authorList>
            <person name="Huq M.A."/>
        </authorList>
    </citation>
    <scope>NUCLEOTIDE SEQUENCE [LARGE SCALE GENOMIC DNA]</scope>
    <source>
        <strain evidence="3 4">MAHUQ-52</strain>
    </source>
</reference>
<dbReference type="RefSeq" id="WP_229430775.1">
    <property type="nucleotide sequence ID" value="NZ_JAJHPV010000004.1"/>
</dbReference>
<sequence>MIIATHSGKFHADDAWAVAVLDILFPGSDIIRTRDTSLIDAADFAIDVGGTWDPAGGRFDHHQKGFEAARQSGVPYASAGLVWKEYGARCVTALALAHTGHQLTEDAARQLAYAIDDDVVQYLDLSDVGAARNAPGGYGLSAVISGFNPNWLDEQRLGHGEAVEDYRLGQFRRAMAHLADVMVNQVRYRVGALLALEQVRQSEALENGRVLFLKNSALPWTTVVRKEMPKVLFVISHSITEQRHMLHTVPANPESFDARADLPEAWAGLRDAELAAVTGVADAIFCHNGRFIAAAKSFDSAQTMARQALQAVDDARAPEGPGAGNSDTAAEDALEQPKL</sequence>
<name>A0ABS8IN99_9BURK</name>
<gene>
    <name evidence="3" type="ORF">LMJ30_02590</name>
</gene>
<accession>A0ABS8IN99</accession>
<comment type="caution">
    <text evidence="3">The sequence shown here is derived from an EMBL/GenBank/DDBJ whole genome shotgun (WGS) entry which is preliminary data.</text>
</comment>